<feature type="transmembrane region" description="Helical" evidence="5">
    <location>
        <begin position="77"/>
        <end position="95"/>
    </location>
</feature>
<dbReference type="PANTHER" id="PTHR23523:SF2">
    <property type="entry name" value="2-NITROIMIDAZOLE TRANSPORTER"/>
    <property type="match status" value="1"/>
</dbReference>
<proteinExistence type="predicted"/>
<feature type="transmembrane region" description="Helical" evidence="5">
    <location>
        <begin position="278"/>
        <end position="297"/>
    </location>
</feature>
<keyword evidence="4 5" id="KW-0472">Membrane</keyword>
<feature type="transmembrane region" description="Helical" evidence="5">
    <location>
        <begin position="134"/>
        <end position="157"/>
    </location>
</feature>
<organism evidence="7 8">
    <name type="scientific">Buttiauxella warmboldiae</name>
    <dbReference type="NCBI Taxonomy" id="82993"/>
    <lineage>
        <taxon>Bacteria</taxon>
        <taxon>Pseudomonadati</taxon>
        <taxon>Pseudomonadota</taxon>
        <taxon>Gammaproteobacteria</taxon>
        <taxon>Enterobacterales</taxon>
        <taxon>Enterobacteriaceae</taxon>
        <taxon>Buttiauxella</taxon>
    </lineage>
</organism>
<feature type="transmembrane region" description="Helical" evidence="5">
    <location>
        <begin position="303"/>
        <end position="323"/>
    </location>
</feature>
<dbReference type="Gene3D" id="1.20.1250.20">
    <property type="entry name" value="MFS general substrate transporter like domains"/>
    <property type="match status" value="1"/>
</dbReference>
<evidence type="ECO:0000259" key="6">
    <source>
        <dbReference type="PROSITE" id="PS50850"/>
    </source>
</evidence>
<accession>A0A3N5D9A8</accession>
<feature type="transmembrane region" description="Helical" evidence="5">
    <location>
        <begin position="335"/>
        <end position="355"/>
    </location>
</feature>
<comment type="caution">
    <text evidence="7">The sequence shown here is derived from an EMBL/GenBank/DDBJ whole genome shotgun (WGS) entry which is preliminary data.</text>
</comment>
<dbReference type="OrthoDB" id="5317164at2"/>
<evidence type="ECO:0000256" key="1">
    <source>
        <dbReference type="ARBA" id="ARBA00022475"/>
    </source>
</evidence>
<sequence length="401" mass="41417">MTSISTAGLKKHGLLLIGILMIATTLRVTFTGAAPLLDMIRDAFGLTTAQTGILTTLPLLAFALVSPLAAGIARRFGIERSLFAAMLIICAGIALRSAGNIALLYLGTAVIGCAIAMGNVLLPGLIKRDFPGQVARLTGAYSLTMGVAAASGSMMVVPVALHGYGWAGALMALMIFPLLALLIWLPQLSNHTTATLSSNKALHSRGIWTSALAWQVTLFLGLNSLIYYVVIGWLPSILISHGFSEAQAGSLHGLMQLATAAPGLLIGLVLSRLKDQRGIAVVMALLCALSAIGLLLMPELASLWVVIFGFGTGATMILGLTFIGLRANSAHQAAALSGMAQSVGYLLAAFGPPVMGKVHDISGQWSLPLLGCAALACVMAIFGSFAGRNTEIGPAPSCRGS</sequence>
<feature type="domain" description="Major facilitator superfamily (MFS) profile" evidence="6">
    <location>
        <begin position="11"/>
        <end position="391"/>
    </location>
</feature>
<keyword evidence="2 5" id="KW-0812">Transmembrane</keyword>
<dbReference type="PROSITE" id="PS50850">
    <property type="entry name" value="MFS"/>
    <property type="match status" value="1"/>
</dbReference>
<evidence type="ECO:0000313" key="7">
    <source>
        <dbReference type="EMBL" id="RPH23628.1"/>
    </source>
</evidence>
<dbReference type="InterPro" id="IPR020846">
    <property type="entry name" value="MFS_dom"/>
</dbReference>
<dbReference type="PANTHER" id="PTHR23523">
    <property type="match status" value="1"/>
</dbReference>
<keyword evidence="8" id="KW-1185">Reference proteome</keyword>
<keyword evidence="3 5" id="KW-1133">Transmembrane helix</keyword>
<dbReference type="EMBL" id="RPOH01000068">
    <property type="protein sequence ID" value="RPH23628.1"/>
    <property type="molecule type" value="Genomic_DNA"/>
</dbReference>
<feature type="transmembrane region" description="Helical" evidence="5">
    <location>
        <begin position="101"/>
        <end position="122"/>
    </location>
</feature>
<evidence type="ECO:0000256" key="3">
    <source>
        <dbReference type="ARBA" id="ARBA00022989"/>
    </source>
</evidence>
<dbReference type="Proteomes" id="UP000268615">
    <property type="component" value="Unassembled WGS sequence"/>
</dbReference>
<gene>
    <name evidence="7" type="ORF">EHN07_15530</name>
</gene>
<dbReference type="NCBIfam" id="TIGR00896">
    <property type="entry name" value="CynX"/>
    <property type="match status" value="1"/>
</dbReference>
<evidence type="ECO:0000256" key="4">
    <source>
        <dbReference type="ARBA" id="ARBA00023136"/>
    </source>
</evidence>
<protein>
    <submittedName>
        <fullName evidence="7">MFS transporter</fullName>
    </submittedName>
</protein>
<feature type="transmembrane region" description="Helical" evidence="5">
    <location>
        <begin position="206"/>
        <end position="231"/>
    </location>
</feature>
<evidence type="ECO:0000256" key="5">
    <source>
        <dbReference type="SAM" id="Phobius"/>
    </source>
</evidence>
<dbReference type="InterPro" id="IPR011701">
    <property type="entry name" value="MFS"/>
</dbReference>
<feature type="transmembrane region" description="Helical" evidence="5">
    <location>
        <begin position="251"/>
        <end position="271"/>
    </location>
</feature>
<dbReference type="AlphaFoldDB" id="A0A3N5D9A8"/>
<dbReference type="RefSeq" id="WP_124024965.1">
    <property type="nucleotide sequence ID" value="NZ_RPOH01000068.1"/>
</dbReference>
<dbReference type="Pfam" id="PF07690">
    <property type="entry name" value="MFS_1"/>
    <property type="match status" value="1"/>
</dbReference>
<dbReference type="GO" id="GO:0022857">
    <property type="term" value="F:transmembrane transporter activity"/>
    <property type="evidence" value="ECO:0007669"/>
    <property type="project" value="InterPro"/>
</dbReference>
<name>A0A3N5D9A8_9ENTR</name>
<dbReference type="InterPro" id="IPR004747">
    <property type="entry name" value="CynX-like"/>
</dbReference>
<dbReference type="GO" id="GO:0016020">
    <property type="term" value="C:membrane"/>
    <property type="evidence" value="ECO:0007669"/>
    <property type="project" value="InterPro"/>
</dbReference>
<reference evidence="7 8" key="1">
    <citation type="submission" date="2018-11" db="EMBL/GenBank/DDBJ databases">
        <title>Draft genome sequence of Buttiauxella warmboldiae CCUG 35512.</title>
        <authorList>
            <person name="Salva-Serra F."/>
            <person name="Marathe N."/>
            <person name="Moore E."/>
            <person name="Svensson L."/>
            <person name="Engstrom-Jakobsson H."/>
        </authorList>
    </citation>
    <scope>NUCLEOTIDE SEQUENCE [LARGE SCALE GENOMIC DNA]</scope>
    <source>
        <strain evidence="7 8">CCUG 35512</strain>
    </source>
</reference>
<dbReference type="InterPro" id="IPR052524">
    <property type="entry name" value="MFS_Cyanate_Porter"/>
</dbReference>
<evidence type="ECO:0000313" key="8">
    <source>
        <dbReference type="Proteomes" id="UP000268615"/>
    </source>
</evidence>
<dbReference type="SUPFAM" id="SSF103473">
    <property type="entry name" value="MFS general substrate transporter"/>
    <property type="match status" value="1"/>
</dbReference>
<dbReference type="CDD" id="cd17409">
    <property type="entry name" value="MFS_NIMT_like"/>
    <property type="match status" value="1"/>
</dbReference>
<feature type="transmembrane region" description="Helical" evidence="5">
    <location>
        <begin position="367"/>
        <end position="387"/>
    </location>
</feature>
<evidence type="ECO:0000256" key="2">
    <source>
        <dbReference type="ARBA" id="ARBA00022692"/>
    </source>
</evidence>
<feature type="transmembrane region" description="Helical" evidence="5">
    <location>
        <begin position="43"/>
        <end position="65"/>
    </location>
</feature>
<feature type="transmembrane region" description="Helical" evidence="5">
    <location>
        <begin position="163"/>
        <end position="185"/>
    </location>
</feature>
<dbReference type="InterPro" id="IPR036259">
    <property type="entry name" value="MFS_trans_sf"/>
</dbReference>
<feature type="transmembrane region" description="Helical" evidence="5">
    <location>
        <begin position="12"/>
        <end position="37"/>
    </location>
</feature>
<keyword evidence="1" id="KW-1003">Cell membrane</keyword>